<feature type="compositionally biased region" description="Basic and acidic residues" evidence="1">
    <location>
        <begin position="245"/>
        <end position="270"/>
    </location>
</feature>
<dbReference type="SUPFAM" id="SSF57756">
    <property type="entry name" value="Retrovirus zinc finger-like domains"/>
    <property type="match status" value="1"/>
</dbReference>
<proteinExistence type="predicted"/>
<feature type="domain" description="CCHC-type" evidence="2">
    <location>
        <begin position="223"/>
        <end position="239"/>
    </location>
</feature>
<protein>
    <recommendedName>
        <fullName evidence="2">CCHC-type domain-containing protein</fullName>
    </recommendedName>
</protein>
<evidence type="ECO:0000313" key="4">
    <source>
        <dbReference type="Proteomes" id="UP001497482"/>
    </source>
</evidence>
<evidence type="ECO:0000256" key="1">
    <source>
        <dbReference type="SAM" id="MobiDB-lite"/>
    </source>
</evidence>
<keyword evidence="4" id="KW-1185">Reference proteome</keyword>
<feature type="region of interest" description="Disordered" evidence="1">
    <location>
        <begin position="245"/>
        <end position="314"/>
    </location>
</feature>
<dbReference type="Gene3D" id="4.10.60.10">
    <property type="entry name" value="Zinc finger, CCHC-type"/>
    <property type="match status" value="1"/>
</dbReference>
<gene>
    <name evidence="3" type="ORF">KC01_LOCUS14529</name>
</gene>
<dbReference type="Proteomes" id="UP001497482">
    <property type="component" value="Chromosome 16"/>
</dbReference>
<evidence type="ECO:0000313" key="3">
    <source>
        <dbReference type="EMBL" id="CAL1584155.1"/>
    </source>
</evidence>
<accession>A0AAV2K576</accession>
<dbReference type="InterPro" id="IPR036875">
    <property type="entry name" value="Znf_CCHC_sf"/>
</dbReference>
<organism evidence="3 4">
    <name type="scientific">Knipowitschia caucasica</name>
    <name type="common">Caucasian dwarf goby</name>
    <name type="synonym">Pomatoschistus caucasicus</name>
    <dbReference type="NCBI Taxonomy" id="637954"/>
    <lineage>
        <taxon>Eukaryota</taxon>
        <taxon>Metazoa</taxon>
        <taxon>Chordata</taxon>
        <taxon>Craniata</taxon>
        <taxon>Vertebrata</taxon>
        <taxon>Euteleostomi</taxon>
        <taxon>Actinopterygii</taxon>
        <taxon>Neopterygii</taxon>
        <taxon>Teleostei</taxon>
        <taxon>Neoteleostei</taxon>
        <taxon>Acanthomorphata</taxon>
        <taxon>Gobiaria</taxon>
        <taxon>Gobiiformes</taxon>
        <taxon>Gobioidei</taxon>
        <taxon>Gobiidae</taxon>
        <taxon>Gobiinae</taxon>
        <taxon>Knipowitschia</taxon>
    </lineage>
</organism>
<dbReference type="GO" id="GO:0003676">
    <property type="term" value="F:nucleic acid binding"/>
    <property type="evidence" value="ECO:0007669"/>
    <property type="project" value="InterPro"/>
</dbReference>
<name>A0AAV2K576_KNICA</name>
<sequence length="352" mass="39903">MASAFGKGEDLNYDENEECFDAYLERLEQFFVANGLKLEDDKAKAVFLTVVGKKNHTLLMDLCAPAKPREKKLEELIDLMRTHFVPKTNVIAERYKFNTRSQQENESICEYMASLRKLAATCKFGTFLEDALRDRFVCGVKSAELRDRLLNVAHTKELTLAAAYDMGLAYEVTKHNAQQWSQKTFKANAIARSNVKKEERGKPCYRCAGHGHGPGECRFKDVECRVCKKKGHIAKACRSQYEERKDKQTKWTKHLDARDPPKDSRREEGRSNICTGRTRPPEKQPAVLYTSEKETQAASAEPQPAQERVEVKTKPGFVSEYQAGNISDLELFSMKTAEGRKVGVVSLVSEGF</sequence>
<dbReference type="PANTHER" id="PTHR33198">
    <property type="entry name" value="ANK_REP_REGION DOMAIN-CONTAINING PROTEIN-RELATED"/>
    <property type="match status" value="1"/>
</dbReference>
<feature type="domain" description="CCHC-type" evidence="2">
    <location>
        <begin position="203"/>
        <end position="219"/>
    </location>
</feature>
<dbReference type="AlphaFoldDB" id="A0AAV2K576"/>
<dbReference type="PANTHER" id="PTHR33198:SF19">
    <property type="entry name" value="CCHC-TYPE DOMAIN-CONTAINING PROTEIN"/>
    <property type="match status" value="1"/>
</dbReference>
<dbReference type="InterPro" id="IPR001878">
    <property type="entry name" value="Znf_CCHC"/>
</dbReference>
<reference evidence="3 4" key="1">
    <citation type="submission" date="2024-04" db="EMBL/GenBank/DDBJ databases">
        <authorList>
            <person name="Waldvogel A.-M."/>
            <person name="Schoenle A."/>
        </authorList>
    </citation>
    <scope>NUCLEOTIDE SEQUENCE [LARGE SCALE GENOMIC DNA]</scope>
</reference>
<feature type="compositionally biased region" description="Low complexity" evidence="1">
    <location>
        <begin position="296"/>
        <end position="306"/>
    </location>
</feature>
<dbReference type="EMBL" id="OZ035838">
    <property type="protein sequence ID" value="CAL1584155.1"/>
    <property type="molecule type" value="Genomic_DNA"/>
</dbReference>
<evidence type="ECO:0000259" key="2">
    <source>
        <dbReference type="SMART" id="SM00343"/>
    </source>
</evidence>
<dbReference type="SMART" id="SM00343">
    <property type="entry name" value="ZnF_C2HC"/>
    <property type="match status" value="2"/>
</dbReference>
<dbReference type="GO" id="GO:0008270">
    <property type="term" value="F:zinc ion binding"/>
    <property type="evidence" value="ECO:0007669"/>
    <property type="project" value="InterPro"/>
</dbReference>